<gene>
    <name evidence="1" type="ORF">M5K25_000896</name>
</gene>
<protein>
    <recommendedName>
        <fullName evidence="3">Secreted protein</fullName>
    </recommendedName>
</protein>
<reference evidence="1 2" key="1">
    <citation type="journal article" date="2024" name="Plant Biotechnol. J.">
        <title>Dendrobium thyrsiflorum genome and its molecular insights into genes involved in important horticultural traits.</title>
        <authorList>
            <person name="Chen B."/>
            <person name="Wang J.Y."/>
            <person name="Zheng P.J."/>
            <person name="Li K.L."/>
            <person name="Liang Y.M."/>
            <person name="Chen X.F."/>
            <person name="Zhang C."/>
            <person name="Zhao X."/>
            <person name="He X."/>
            <person name="Zhang G.Q."/>
            <person name="Liu Z.J."/>
            <person name="Xu Q."/>
        </authorList>
    </citation>
    <scope>NUCLEOTIDE SEQUENCE [LARGE SCALE GENOMIC DNA]</scope>
    <source>
        <strain evidence="1">GZMU011</strain>
    </source>
</reference>
<keyword evidence="2" id="KW-1185">Reference proteome</keyword>
<proteinExistence type="predicted"/>
<name>A0ABD0WAX9_DENTH</name>
<comment type="caution">
    <text evidence="1">The sequence shown here is derived from an EMBL/GenBank/DDBJ whole genome shotgun (WGS) entry which is preliminary data.</text>
</comment>
<dbReference type="AlphaFoldDB" id="A0ABD0WAX9"/>
<evidence type="ECO:0000313" key="2">
    <source>
        <dbReference type="Proteomes" id="UP001552299"/>
    </source>
</evidence>
<accession>A0ABD0WAX9</accession>
<evidence type="ECO:0008006" key="3">
    <source>
        <dbReference type="Google" id="ProtNLM"/>
    </source>
</evidence>
<dbReference type="EMBL" id="JANQDX010000001">
    <property type="protein sequence ID" value="KAL0928957.1"/>
    <property type="molecule type" value="Genomic_DNA"/>
</dbReference>
<dbReference type="Proteomes" id="UP001552299">
    <property type="component" value="Unassembled WGS sequence"/>
</dbReference>
<sequence>MKLVFFCPIFASFVNLRKSSTWFCLLNLSIGYHHEHIRESSMYVKSLCLADKLTSRAKQHLRLLNFGSITPYR</sequence>
<evidence type="ECO:0000313" key="1">
    <source>
        <dbReference type="EMBL" id="KAL0928957.1"/>
    </source>
</evidence>
<organism evidence="1 2">
    <name type="scientific">Dendrobium thyrsiflorum</name>
    <name type="common">Pinecone-like raceme dendrobium</name>
    <name type="synonym">Orchid</name>
    <dbReference type="NCBI Taxonomy" id="117978"/>
    <lineage>
        <taxon>Eukaryota</taxon>
        <taxon>Viridiplantae</taxon>
        <taxon>Streptophyta</taxon>
        <taxon>Embryophyta</taxon>
        <taxon>Tracheophyta</taxon>
        <taxon>Spermatophyta</taxon>
        <taxon>Magnoliopsida</taxon>
        <taxon>Liliopsida</taxon>
        <taxon>Asparagales</taxon>
        <taxon>Orchidaceae</taxon>
        <taxon>Epidendroideae</taxon>
        <taxon>Malaxideae</taxon>
        <taxon>Dendrobiinae</taxon>
        <taxon>Dendrobium</taxon>
    </lineage>
</organism>